<dbReference type="InterPro" id="IPR036249">
    <property type="entry name" value="Thioredoxin-like_sf"/>
</dbReference>
<evidence type="ECO:0000313" key="3">
    <source>
        <dbReference type="Proteomes" id="UP000318349"/>
    </source>
</evidence>
<dbReference type="Proteomes" id="UP000318349">
    <property type="component" value="Unassembled WGS sequence"/>
</dbReference>
<dbReference type="GO" id="GO:0016491">
    <property type="term" value="F:oxidoreductase activity"/>
    <property type="evidence" value="ECO:0007669"/>
    <property type="project" value="InterPro"/>
</dbReference>
<dbReference type="InterPro" id="IPR001853">
    <property type="entry name" value="DSBA-like_thioredoxin_dom"/>
</dbReference>
<dbReference type="PANTHER" id="PTHR13887:SF41">
    <property type="entry name" value="THIOREDOXIN SUPERFAMILY PROTEIN"/>
    <property type="match status" value="1"/>
</dbReference>
<accession>A0A557S9P2</accession>
<dbReference type="CDD" id="cd03024">
    <property type="entry name" value="DsbA_FrnE"/>
    <property type="match status" value="1"/>
</dbReference>
<dbReference type="PANTHER" id="PTHR13887">
    <property type="entry name" value="GLUTATHIONE S-TRANSFERASE KAPPA"/>
    <property type="match status" value="1"/>
</dbReference>
<evidence type="ECO:0000313" key="2">
    <source>
        <dbReference type="EMBL" id="TVO74130.1"/>
    </source>
</evidence>
<gene>
    <name evidence="2" type="ORF">FHP89_16035</name>
</gene>
<reference evidence="2 3" key="1">
    <citation type="submission" date="2019-07" db="EMBL/GenBank/DDBJ databases">
        <title>The pathways for chlorine oxyanion respiration interact through the shared metabolite chlorate.</title>
        <authorList>
            <person name="Barnum T.P."/>
            <person name="Cheng Y."/>
            <person name="Hill K.A."/>
            <person name="Lucas L.N."/>
            <person name="Carlson H.K."/>
            <person name="Coates J.D."/>
        </authorList>
    </citation>
    <scope>NUCLEOTIDE SEQUENCE [LARGE SCALE GENOMIC DNA]</scope>
    <source>
        <strain evidence="2 3">SFB-1</strain>
    </source>
</reference>
<dbReference type="Gene3D" id="3.40.30.10">
    <property type="entry name" value="Glutaredoxin"/>
    <property type="match status" value="1"/>
</dbReference>
<dbReference type="Pfam" id="PF01323">
    <property type="entry name" value="DSBA"/>
    <property type="match status" value="1"/>
</dbReference>
<protein>
    <submittedName>
        <fullName evidence="2">DsbA family oxidoreductase</fullName>
    </submittedName>
</protein>
<proteinExistence type="predicted"/>
<comment type="caution">
    <text evidence="2">The sequence shown here is derived from an EMBL/GenBank/DDBJ whole genome shotgun (WGS) entry which is preliminary data.</text>
</comment>
<feature type="domain" description="DSBA-like thioredoxin" evidence="1">
    <location>
        <begin position="7"/>
        <end position="197"/>
    </location>
</feature>
<dbReference type="EMBL" id="VMNI01000016">
    <property type="protein sequence ID" value="TVO74130.1"/>
    <property type="molecule type" value="Genomic_DNA"/>
</dbReference>
<dbReference type="AlphaFoldDB" id="A0A557S9P2"/>
<dbReference type="SUPFAM" id="SSF52833">
    <property type="entry name" value="Thioredoxin-like"/>
    <property type="match status" value="1"/>
</dbReference>
<name>A0A557S9P2_9RHOO</name>
<sequence>MTHTLNVQVHFDLICPWCFIGKRHLDTALARFAEARPEVAIEVLWIAHELLPDTPPEGLPYQAFYEKRLGGPAAVAARRAQVQAAARSAGIHFAFDQIASMPNTRRAHRLLTESASSGNTGALIERLFTAWFVEGQDIGDSEVLSRLACAAPADRSATDLRQRVVLAERTTTTGVPLFVFNERVTLSGAQPPDALLDGMYRATGALPLAAAPT</sequence>
<evidence type="ECO:0000259" key="1">
    <source>
        <dbReference type="Pfam" id="PF01323"/>
    </source>
</evidence>
<organism evidence="2 3">
    <name type="scientific">Denitromonas halophila</name>
    <dbReference type="NCBI Taxonomy" id="1629404"/>
    <lineage>
        <taxon>Bacteria</taxon>
        <taxon>Pseudomonadati</taxon>
        <taxon>Pseudomonadota</taxon>
        <taxon>Betaproteobacteria</taxon>
        <taxon>Rhodocyclales</taxon>
        <taxon>Zoogloeaceae</taxon>
        <taxon>Denitromonas</taxon>
    </lineage>
</organism>